<name>A0ABS6BHG7_9SPHN</name>
<evidence type="ECO:0000256" key="1">
    <source>
        <dbReference type="SAM" id="Phobius"/>
    </source>
</evidence>
<keyword evidence="2" id="KW-0732">Signal</keyword>
<proteinExistence type="predicted"/>
<evidence type="ECO:0000313" key="6">
    <source>
        <dbReference type="Proteomes" id="UP000776276"/>
    </source>
</evidence>
<keyword evidence="6" id="KW-1185">Reference proteome</keyword>
<dbReference type="Pfam" id="PF07995">
    <property type="entry name" value="GSDH"/>
    <property type="match status" value="1"/>
</dbReference>
<dbReference type="InterPro" id="IPR012938">
    <property type="entry name" value="Glc/Sorbosone_DH"/>
</dbReference>
<dbReference type="PANTHER" id="PTHR19328:SF75">
    <property type="entry name" value="ALDOSE SUGAR DEHYDROGENASE YLII"/>
    <property type="match status" value="1"/>
</dbReference>
<dbReference type="RefSeq" id="WP_216321732.1">
    <property type="nucleotide sequence ID" value="NZ_JAHKRT010000002.1"/>
</dbReference>
<accession>A0ABS6BHG7</accession>
<reference evidence="5 6" key="1">
    <citation type="submission" date="2021-06" db="EMBL/GenBank/DDBJ databases">
        <title>Sphingomonas sp. XMGL2, whole genome shotgun sequencing project.</title>
        <authorList>
            <person name="Zhao G."/>
            <person name="Shen L."/>
        </authorList>
    </citation>
    <scope>NUCLEOTIDE SEQUENCE [LARGE SCALE GENOMIC DNA]</scope>
    <source>
        <strain evidence="5 6">XMGL2</strain>
    </source>
</reference>
<feature type="signal peptide" evidence="2">
    <location>
        <begin position="1"/>
        <end position="22"/>
    </location>
</feature>
<keyword evidence="1" id="KW-0472">Membrane</keyword>
<dbReference type="NCBIfam" id="NF035944">
    <property type="entry name" value="PEPxxWA-CTERM"/>
    <property type="match status" value="1"/>
</dbReference>
<comment type="caution">
    <text evidence="5">The sequence shown here is derived from an EMBL/GenBank/DDBJ whole genome shotgun (WGS) entry which is preliminary data.</text>
</comment>
<dbReference type="Proteomes" id="UP000776276">
    <property type="component" value="Unassembled WGS sequence"/>
</dbReference>
<evidence type="ECO:0000259" key="4">
    <source>
        <dbReference type="Pfam" id="PF07995"/>
    </source>
</evidence>
<evidence type="ECO:0000256" key="2">
    <source>
        <dbReference type="SAM" id="SignalP"/>
    </source>
</evidence>
<feature type="transmembrane region" description="Helical" evidence="1">
    <location>
        <begin position="472"/>
        <end position="489"/>
    </location>
</feature>
<dbReference type="InterPro" id="IPR013424">
    <property type="entry name" value="Ice-binding_C"/>
</dbReference>
<keyword evidence="1" id="KW-1133">Transmembrane helix</keyword>
<feature type="domain" description="Glucose/Sorbosone dehydrogenase" evidence="4">
    <location>
        <begin position="65"/>
        <end position="462"/>
    </location>
</feature>
<protein>
    <submittedName>
        <fullName evidence="5">PQQ-dependent sugar dehydrogenase</fullName>
    </submittedName>
</protein>
<evidence type="ECO:0000259" key="3">
    <source>
        <dbReference type="Pfam" id="PF07589"/>
    </source>
</evidence>
<keyword evidence="1" id="KW-0812">Transmembrane</keyword>
<dbReference type="Pfam" id="PF07589">
    <property type="entry name" value="PEP-CTERM"/>
    <property type="match status" value="1"/>
</dbReference>
<sequence length="499" mass="52851">MGIRRFRLATLLLACATGVGEAAVVVNPIPPIQPGLSVGIEKFTNVPASQLNLARTGAQGLKAVDDGSGRLFIPDSRGVLYVTTTAGGTPTPYLDLRAQNIGFSNAADPTQTGLMSVAFHPNFGKDPQKPGYNIFYTIDTTAAGAGQSDWPSGASPASHDDVVREWTVADPTASTAQILSQREVMRAAQPERDHGPGTIAFNPAATEGSADYGKLYIGLGDGGGVNDPLNNAQNLQTPFGKILRIDPTDPDGAGPLSYGTPADNPLVGDVGARGEVWAYGLRNPQHFSWDESGRMIIADIGQEQIDEVNIGMAGANYGWPLREGTFAHSPDKGDTNIYDSPANGGLYVDPIGQYDHEEIQRDGLSRLASIGGAFVYEGDLVPALDGMILLSDLVSGRLFYFDPADAIGGPAMLRELLLTMDGLAVTLRDLEGYGGQRRVDLRLGVDADGEIYMITKGDGAIYRFAANGVPEPATWLSMILGLGLAGAALRRRQRRVRLA</sequence>
<dbReference type="EMBL" id="JAHKRT010000002">
    <property type="protein sequence ID" value="MBU3077246.1"/>
    <property type="molecule type" value="Genomic_DNA"/>
</dbReference>
<evidence type="ECO:0000313" key="5">
    <source>
        <dbReference type="EMBL" id="MBU3077246.1"/>
    </source>
</evidence>
<organism evidence="5 6">
    <name type="scientific">Sphingomonas quercus</name>
    <dbReference type="NCBI Taxonomy" id="2842451"/>
    <lineage>
        <taxon>Bacteria</taxon>
        <taxon>Pseudomonadati</taxon>
        <taxon>Pseudomonadota</taxon>
        <taxon>Alphaproteobacteria</taxon>
        <taxon>Sphingomonadales</taxon>
        <taxon>Sphingomonadaceae</taxon>
        <taxon>Sphingomonas</taxon>
    </lineage>
</organism>
<dbReference type="PANTHER" id="PTHR19328">
    <property type="entry name" value="HEDGEHOG-INTERACTING PROTEIN"/>
    <property type="match status" value="1"/>
</dbReference>
<dbReference type="NCBIfam" id="TIGR02595">
    <property type="entry name" value="PEP_CTERM"/>
    <property type="match status" value="1"/>
</dbReference>
<feature type="domain" description="Ice-binding protein C-terminal" evidence="3">
    <location>
        <begin position="469"/>
        <end position="492"/>
    </location>
</feature>
<gene>
    <name evidence="5" type="ORF">KOF26_05135</name>
</gene>
<feature type="chain" id="PRO_5046898289" evidence="2">
    <location>
        <begin position="23"/>
        <end position="499"/>
    </location>
</feature>